<dbReference type="Proteomes" id="UP000192578">
    <property type="component" value="Unassembled WGS sequence"/>
</dbReference>
<organism evidence="2 3">
    <name type="scientific">Hypsibius exemplaris</name>
    <name type="common">Freshwater tardigrade</name>
    <dbReference type="NCBI Taxonomy" id="2072580"/>
    <lineage>
        <taxon>Eukaryota</taxon>
        <taxon>Metazoa</taxon>
        <taxon>Ecdysozoa</taxon>
        <taxon>Tardigrada</taxon>
        <taxon>Eutardigrada</taxon>
        <taxon>Parachela</taxon>
        <taxon>Hypsibioidea</taxon>
        <taxon>Hypsibiidae</taxon>
        <taxon>Hypsibius</taxon>
    </lineage>
</organism>
<sequence length="150" mass="16614">MANQIAKTQTFILTLLGFQPSLPNLASLKKGNILTEWARKTVGLAILCGSLTCILVAAAQATILILMLHGNQSLLILLFSQSPCFFTAIRPFYVLALAFHRKRPQFQRLRSAAEKFIQAVQHCRNNESDGRTISAGHRKASLCWFVITAT</sequence>
<evidence type="ECO:0000313" key="2">
    <source>
        <dbReference type="EMBL" id="OQV21174.1"/>
    </source>
</evidence>
<proteinExistence type="predicted"/>
<feature type="transmembrane region" description="Helical" evidence="1">
    <location>
        <begin position="42"/>
        <end position="68"/>
    </location>
</feature>
<dbReference type="AlphaFoldDB" id="A0A1W0X140"/>
<keyword evidence="1" id="KW-0472">Membrane</keyword>
<protein>
    <submittedName>
        <fullName evidence="2">Uncharacterized protein</fullName>
    </submittedName>
</protein>
<keyword evidence="1" id="KW-1133">Transmembrane helix</keyword>
<evidence type="ECO:0000256" key="1">
    <source>
        <dbReference type="SAM" id="Phobius"/>
    </source>
</evidence>
<gene>
    <name evidence="2" type="ORF">BV898_04934</name>
</gene>
<accession>A0A1W0X140</accession>
<dbReference type="EMBL" id="MTYJ01000025">
    <property type="protein sequence ID" value="OQV21174.1"/>
    <property type="molecule type" value="Genomic_DNA"/>
</dbReference>
<reference evidence="3" key="1">
    <citation type="submission" date="2017-01" db="EMBL/GenBank/DDBJ databases">
        <title>Comparative genomics of anhydrobiosis in the tardigrade Hypsibius dujardini.</title>
        <authorList>
            <person name="Yoshida Y."/>
            <person name="Koutsovoulos G."/>
            <person name="Laetsch D."/>
            <person name="Stevens L."/>
            <person name="Kumar S."/>
            <person name="Horikawa D."/>
            <person name="Ishino K."/>
            <person name="Komine S."/>
            <person name="Tomita M."/>
            <person name="Blaxter M."/>
            <person name="Arakawa K."/>
        </authorList>
    </citation>
    <scope>NUCLEOTIDE SEQUENCE [LARGE SCALE GENOMIC DNA]</scope>
    <source>
        <strain evidence="3">Z151</strain>
    </source>
</reference>
<name>A0A1W0X140_HYPEX</name>
<feature type="transmembrane region" description="Helical" evidence="1">
    <location>
        <begin position="74"/>
        <end position="99"/>
    </location>
</feature>
<comment type="caution">
    <text evidence="2">The sequence shown here is derived from an EMBL/GenBank/DDBJ whole genome shotgun (WGS) entry which is preliminary data.</text>
</comment>
<evidence type="ECO:0000313" key="3">
    <source>
        <dbReference type="Proteomes" id="UP000192578"/>
    </source>
</evidence>
<keyword evidence="3" id="KW-1185">Reference proteome</keyword>
<keyword evidence="1" id="KW-0812">Transmembrane</keyword>